<evidence type="ECO:0000313" key="1">
    <source>
        <dbReference type="EMBL" id="MDW5593759.1"/>
    </source>
</evidence>
<dbReference type="Proteomes" id="UP001284601">
    <property type="component" value="Unassembled WGS sequence"/>
</dbReference>
<protein>
    <recommendedName>
        <fullName evidence="3">Peptidase S1 domain-containing protein</fullName>
    </recommendedName>
</protein>
<gene>
    <name evidence="1" type="ORF">R7226_05405</name>
</gene>
<keyword evidence="2" id="KW-1185">Reference proteome</keyword>
<dbReference type="Gene3D" id="2.40.10.10">
    <property type="entry name" value="Trypsin-like serine proteases"/>
    <property type="match status" value="2"/>
</dbReference>
<dbReference type="InterPro" id="IPR043504">
    <property type="entry name" value="Peptidase_S1_PA_chymotrypsin"/>
</dbReference>
<comment type="caution">
    <text evidence="1">The sequence shown here is derived from an EMBL/GenBank/DDBJ whole genome shotgun (WGS) entry which is preliminary data.</text>
</comment>
<sequence length="319" mass="32519">MEASGFGQLDATYQVLSDVLLRLPFLDAPDVGLTIRRATAETGLDFEQRRTPVAAVGLDRQHQTVTVFLAEDVKLDGASVAEALGLGGEVLTRYSGPILPAARGGESVSGDVGGGETGTITCVVEDSAQQPLLLGCNHTLAGVNRAVRRTDTVRQPGAAAGGLSPADTAGPVRDFEQLQLGGVTANVMDAAVSDLRDATQAHPGVVGIGPIAGIGAAAHGDAVEKVGWSTGHTKGTYQYDMRYTTAFGNTPALFEGQMGIVGSGQPGSFAQQGDSGAPVLLPGSSELVGMVVGVANGLDLTFVSPIVPVLSRFGVTPMP</sequence>
<reference evidence="1 2" key="2">
    <citation type="submission" date="2023-10" db="EMBL/GenBank/DDBJ databases">
        <authorList>
            <person name="Han X.F."/>
        </authorList>
    </citation>
    <scope>NUCLEOTIDE SEQUENCE [LARGE SCALE GENOMIC DNA]</scope>
    <source>
        <strain evidence="1 2">KCTC 39840</strain>
    </source>
</reference>
<dbReference type="RefSeq" id="WP_318596016.1">
    <property type="nucleotide sequence ID" value="NZ_JAWSTH010000008.1"/>
</dbReference>
<evidence type="ECO:0008006" key="3">
    <source>
        <dbReference type="Google" id="ProtNLM"/>
    </source>
</evidence>
<dbReference type="InterPro" id="IPR009003">
    <property type="entry name" value="Peptidase_S1_PA"/>
</dbReference>
<evidence type="ECO:0000313" key="2">
    <source>
        <dbReference type="Proteomes" id="UP001284601"/>
    </source>
</evidence>
<reference evidence="2" key="1">
    <citation type="submission" date="2023-07" db="EMBL/GenBank/DDBJ databases">
        <title>Conexibacter stalactiti sp. nov., isolated from stalactites in a lava cave and emended description of the genus Conexibacter.</title>
        <authorList>
            <person name="Lee S.D."/>
        </authorList>
    </citation>
    <scope>NUCLEOTIDE SEQUENCE [LARGE SCALE GENOMIC DNA]</scope>
    <source>
        <strain evidence="2">KCTC 39840</strain>
    </source>
</reference>
<accession>A0ABU4HM11</accession>
<name>A0ABU4HM11_9ACTN</name>
<proteinExistence type="predicted"/>
<dbReference type="EMBL" id="JAWSTH010000008">
    <property type="protein sequence ID" value="MDW5593759.1"/>
    <property type="molecule type" value="Genomic_DNA"/>
</dbReference>
<organism evidence="1 2">
    <name type="scientific">Conexibacter stalactiti</name>
    <dbReference type="NCBI Taxonomy" id="1940611"/>
    <lineage>
        <taxon>Bacteria</taxon>
        <taxon>Bacillati</taxon>
        <taxon>Actinomycetota</taxon>
        <taxon>Thermoleophilia</taxon>
        <taxon>Solirubrobacterales</taxon>
        <taxon>Conexibacteraceae</taxon>
        <taxon>Conexibacter</taxon>
    </lineage>
</organism>
<dbReference type="SUPFAM" id="SSF50494">
    <property type="entry name" value="Trypsin-like serine proteases"/>
    <property type="match status" value="1"/>
</dbReference>